<accession>A0A1D7W040</accession>
<dbReference type="EMBL" id="CP017150">
    <property type="protein sequence ID" value="AOP52401.1"/>
    <property type="molecule type" value="Genomic_DNA"/>
</dbReference>
<gene>
    <name evidence="1" type="ORF">BLSMQ_0687</name>
</gene>
<dbReference type="Proteomes" id="UP000094793">
    <property type="component" value="Chromosome"/>
</dbReference>
<reference evidence="2" key="1">
    <citation type="submission" date="2016-09" db="EMBL/GenBank/DDBJ databases">
        <title>Complete Genome Sequence of Brevibacterium linens SMQ-1335.</title>
        <authorList>
            <person name="de Melo A.G."/>
            <person name="Labrie S.J."/>
            <person name="Dumaresq J."/>
            <person name="Roberts R.J."/>
            <person name="Tremblay D.M."/>
            <person name="Moineau S."/>
        </authorList>
    </citation>
    <scope>NUCLEOTIDE SEQUENCE [LARGE SCALE GENOMIC DNA]</scope>
    <source>
        <strain evidence="2">SMQ-1335</strain>
    </source>
</reference>
<protein>
    <submittedName>
        <fullName evidence="1">Uncharacterized protein</fullName>
    </submittedName>
</protein>
<name>A0A1D7W040_BREAU</name>
<dbReference type="KEGG" id="blin:BLSMQ_0687"/>
<evidence type="ECO:0000313" key="2">
    <source>
        <dbReference type="Proteomes" id="UP000094793"/>
    </source>
</evidence>
<sequence length="39" mass="3895">MISSGIGVSGGSEAPAFHVADSLVEITSVDSQAVIRPIP</sequence>
<evidence type="ECO:0000313" key="1">
    <source>
        <dbReference type="EMBL" id="AOP52401.1"/>
    </source>
</evidence>
<dbReference type="AlphaFoldDB" id="A0A1D7W040"/>
<proteinExistence type="predicted"/>
<organism evidence="1 2">
    <name type="scientific">Brevibacterium aurantiacum</name>
    <dbReference type="NCBI Taxonomy" id="273384"/>
    <lineage>
        <taxon>Bacteria</taxon>
        <taxon>Bacillati</taxon>
        <taxon>Actinomycetota</taxon>
        <taxon>Actinomycetes</taxon>
        <taxon>Micrococcales</taxon>
        <taxon>Brevibacteriaceae</taxon>
        <taxon>Brevibacterium</taxon>
    </lineage>
</organism>